<dbReference type="InterPro" id="IPR001117">
    <property type="entry name" value="Cu-oxidase_2nd"/>
</dbReference>
<keyword evidence="9" id="KW-1185">Reference proteome</keyword>
<dbReference type="InterPro" id="IPR011706">
    <property type="entry name" value="Cu-oxidase_C"/>
</dbReference>
<dbReference type="CDD" id="cd13874">
    <property type="entry name" value="CuRO_2_CopA"/>
    <property type="match status" value="1"/>
</dbReference>
<protein>
    <submittedName>
        <fullName evidence="8">Copper resistance system multicopper oxidase</fullName>
    </submittedName>
</protein>
<evidence type="ECO:0000256" key="2">
    <source>
        <dbReference type="ARBA" id="ARBA00023002"/>
    </source>
</evidence>
<evidence type="ECO:0000313" key="9">
    <source>
        <dbReference type="Proteomes" id="UP000325372"/>
    </source>
</evidence>
<reference evidence="8 9" key="1">
    <citation type="submission" date="2019-09" db="EMBL/GenBank/DDBJ databases">
        <title>Wenzhouxiangella sp. Genome sequencing and assembly.</title>
        <authorList>
            <person name="Zhang R."/>
        </authorList>
    </citation>
    <scope>NUCLEOTIDE SEQUENCE [LARGE SCALE GENOMIC DNA]</scope>
    <source>
        <strain evidence="8 9">W260</strain>
    </source>
</reference>
<dbReference type="InterPro" id="IPR034279">
    <property type="entry name" value="CuRO_3_CopA"/>
</dbReference>
<feature type="domain" description="Plastocyanin-like" evidence="6">
    <location>
        <begin position="519"/>
        <end position="634"/>
    </location>
</feature>
<dbReference type="Pfam" id="PF07731">
    <property type="entry name" value="Cu-oxidase_2"/>
    <property type="match status" value="1"/>
</dbReference>
<feature type="domain" description="Plastocyanin-like" evidence="7">
    <location>
        <begin position="63"/>
        <end position="175"/>
    </location>
</feature>
<dbReference type="Pfam" id="PF00394">
    <property type="entry name" value="Cu-oxidase"/>
    <property type="match status" value="1"/>
</dbReference>
<evidence type="ECO:0000259" key="5">
    <source>
        <dbReference type="Pfam" id="PF00394"/>
    </source>
</evidence>
<keyword evidence="3" id="KW-0186">Copper</keyword>
<dbReference type="Proteomes" id="UP000325372">
    <property type="component" value="Unassembled WGS sequence"/>
</dbReference>
<evidence type="ECO:0000313" key="8">
    <source>
        <dbReference type="EMBL" id="KAA9130969.1"/>
    </source>
</evidence>
<dbReference type="CDD" id="cd13896">
    <property type="entry name" value="CuRO_3_CopA"/>
    <property type="match status" value="1"/>
</dbReference>
<dbReference type="InterPro" id="IPR034282">
    <property type="entry name" value="CuRO_2_CopA"/>
</dbReference>
<sequence>MTRNALPVTRHASPVTRRQFVLGTAAAGALVSAGTPRRGLTAGFPGLKPTTELSGQRFGLRIGESTVNFTGQARRAVTTNGSLPAPLLRWREGERVTINVTNTLAEDTSIHWHGLILPSGQDGVPHISRGFSGIRPGETFTYQFDVVQNGTYWYHSHSGFQEQLGHYGAIVIEPNDPDPVSYDREHVIVLSDWTDRDPAGIFRTLKKNPEYFNFNQRTTDDLLDEIEAKGVSATWRDRAMWNRMRMTDRDISDVTGYTYTFLMNGATPAGGWTGLFKPGEKVRLRIINAAAMTIFDLRIPGLDMKVVASDGQNIEPVSVEEFRIGVAETYDVVVEPKADTAYCVFAQAIDRSGYARGTLTPDPALTVEPPPLDPRPVLTHGDMGMSMEGMDHSGHDMGGMDHAGHDMSSMDHSAHNMPATDHSGHNMSGTDHSSHASPVTRHPGHASPVTRHPQPGDAGMGSNAEIVHADSEYGPGIDMRAEEPIMRLDDPGVGLRNNGRRVLTYADLRHLGPSPDPREPSREIQLHLTGNMHRYMWSMDGIAFADAEPLEFRLGERLRVTLVNDTMMNHPIHLHGMWSDLETGDGERIPRKHTVIVQPGSKLSYLVTADAPGPWAYHCHLLYHMPGMFRKVVVS</sequence>
<dbReference type="InterPro" id="IPR011707">
    <property type="entry name" value="Cu-oxidase-like_N"/>
</dbReference>
<evidence type="ECO:0000256" key="1">
    <source>
        <dbReference type="ARBA" id="ARBA00022723"/>
    </source>
</evidence>
<feature type="compositionally biased region" description="Basic and acidic residues" evidence="4">
    <location>
        <begin position="389"/>
        <end position="414"/>
    </location>
</feature>
<dbReference type="Pfam" id="PF07732">
    <property type="entry name" value="Cu-oxidase_3"/>
    <property type="match status" value="1"/>
</dbReference>
<dbReference type="PROSITE" id="PS51318">
    <property type="entry name" value="TAT"/>
    <property type="match status" value="1"/>
</dbReference>
<evidence type="ECO:0000259" key="6">
    <source>
        <dbReference type="Pfam" id="PF07731"/>
    </source>
</evidence>
<dbReference type="GO" id="GO:0016491">
    <property type="term" value="F:oxidoreductase activity"/>
    <property type="evidence" value="ECO:0007669"/>
    <property type="project" value="UniProtKB-KW"/>
</dbReference>
<keyword evidence="2" id="KW-0560">Oxidoreductase</keyword>
<dbReference type="PANTHER" id="PTHR11709:SF394">
    <property type="entry name" value="FI03373P-RELATED"/>
    <property type="match status" value="1"/>
</dbReference>
<name>A0A5N0TCA5_9GAMM</name>
<dbReference type="GO" id="GO:0042597">
    <property type="term" value="C:periplasmic space"/>
    <property type="evidence" value="ECO:0007669"/>
    <property type="project" value="InterPro"/>
</dbReference>
<dbReference type="PANTHER" id="PTHR11709">
    <property type="entry name" value="MULTI-COPPER OXIDASE"/>
    <property type="match status" value="1"/>
</dbReference>
<comment type="caution">
    <text evidence="8">The sequence shown here is derived from an EMBL/GenBank/DDBJ whole genome shotgun (WGS) entry which is preliminary data.</text>
</comment>
<feature type="region of interest" description="Disordered" evidence="4">
    <location>
        <begin position="382"/>
        <end position="462"/>
    </location>
</feature>
<dbReference type="SUPFAM" id="SSF49503">
    <property type="entry name" value="Cupredoxins"/>
    <property type="match status" value="3"/>
</dbReference>
<gene>
    <name evidence="8" type="ORF">F3N42_11500</name>
</gene>
<dbReference type="InterPro" id="IPR045087">
    <property type="entry name" value="Cu-oxidase_fam"/>
</dbReference>
<proteinExistence type="predicted"/>
<dbReference type="RefSeq" id="WP_150864607.1">
    <property type="nucleotide sequence ID" value="NZ_VYXP01000006.1"/>
</dbReference>
<dbReference type="AlphaFoldDB" id="A0A5N0TCA5"/>
<feature type="compositionally biased region" description="Polar residues" evidence="4">
    <location>
        <begin position="425"/>
        <end position="437"/>
    </location>
</feature>
<dbReference type="Gene3D" id="2.60.40.420">
    <property type="entry name" value="Cupredoxins - blue copper proteins"/>
    <property type="match status" value="3"/>
</dbReference>
<dbReference type="EMBL" id="VYXP01000006">
    <property type="protein sequence ID" value="KAA9130969.1"/>
    <property type="molecule type" value="Genomic_DNA"/>
</dbReference>
<evidence type="ECO:0000259" key="7">
    <source>
        <dbReference type="Pfam" id="PF07732"/>
    </source>
</evidence>
<dbReference type="InterPro" id="IPR006311">
    <property type="entry name" value="TAT_signal"/>
</dbReference>
<dbReference type="GO" id="GO:0005507">
    <property type="term" value="F:copper ion binding"/>
    <property type="evidence" value="ECO:0007669"/>
    <property type="project" value="InterPro"/>
</dbReference>
<evidence type="ECO:0000256" key="3">
    <source>
        <dbReference type="ARBA" id="ARBA00023008"/>
    </source>
</evidence>
<accession>A0A5N0TCA5</accession>
<organism evidence="8 9">
    <name type="scientific">Marinihelvus fidelis</name>
    <dbReference type="NCBI Taxonomy" id="2613842"/>
    <lineage>
        <taxon>Bacteria</taxon>
        <taxon>Pseudomonadati</taxon>
        <taxon>Pseudomonadota</taxon>
        <taxon>Gammaproteobacteria</taxon>
        <taxon>Chromatiales</taxon>
        <taxon>Wenzhouxiangellaceae</taxon>
        <taxon>Marinihelvus</taxon>
    </lineage>
</organism>
<evidence type="ECO:0000256" key="4">
    <source>
        <dbReference type="SAM" id="MobiDB-lite"/>
    </source>
</evidence>
<dbReference type="InterPro" id="IPR008972">
    <property type="entry name" value="Cupredoxin"/>
</dbReference>
<feature type="domain" description="Plastocyanin-like" evidence="5">
    <location>
        <begin position="186"/>
        <end position="347"/>
    </location>
</feature>
<keyword evidence="1" id="KW-0479">Metal-binding</keyword>
<dbReference type="InterPro" id="IPR006376">
    <property type="entry name" value="Cu-R_CopA"/>
</dbReference>
<dbReference type="NCBIfam" id="TIGR01480">
    <property type="entry name" value="copper_res_A"/>
    <property type="match status" value="1"/>
</dbReference>